<evidence type="ECO:0000313" key="2">
    <source>
        <dbReference type="Proteomes" id="UP000789920"/>
    </source>
</evidence>
<comment type="caution">
    <text evidence="1">The sequence shown here is derived from an EMBL/GenBank/DDBJ whole genome shotgun (WGS) entry which is preliminary data.</text>
</comment>
<reference evidence="1" key="1">
    <citation type="submission" date="2021-06" db="EMBL/GenBank/DDBJ databases">
        <authorList>
            <person name="Kallberg Y."/>
            <person name="Tangrot J."/>
            <person name="Rosling A."/>
        </authorList>
    </citation>
    <scope>NUCLEOTIDE SEQUENCE</scope>
    <source>
        <strain evidence="1">MA461A</strain>
    </source>
</reference>
<proteinExistence type="predicted"/>
<organism evidence="1 2">
    <name type="scientific">Racocetra persica</name>
    <dbReference type="NCBI Taxonomy" id="160502"/>
    <lineage>
        <taxon>Eukaryota</taxon>
        <taxon>Fungi</taxon>
        <taxon>Fungi incertae sedis</taxon>
        <taxon>Mucoromycota</taxon>
        <taxon>Glomeromycotina</taxon>
        <taxon>Glomeromycetes</taxon>
        <taxon>Diversisporales</taxon>
        <taxon>Gigasporaceae</taxon>
        <taxon>Racocetra</taxon>
    </lineage>
</organism>
<accession>A0ACA9PA06</accession>
<name>A0ACA9PA06_9GLOM</name>
<dbReference type="Proteomes" id="UP000789920">
    <property type="component" value="Unassembled WGS sequence"/>
</dbReference>
<protein>
    <submittedName>
        <fullName evidence="1">6376_t:CDS:1</fullName>
    </submittedName>
</protein>
<feature type="non-terminal residue" evidence="1">
    <location>
        <position position="645"/>
    </location>
</feature>
<dbReference type="EMBL" id="CAJVQC010019172">
    <property type="protein sequence ID" value="CAG8699020.1"/>
    <property type="molecule type" value="Genomic_DNA"/>
</dbReference>
<sequence>MSKSQNIFTELKKFSVNSSIETQTRRKKRKLLKANKGSHKNKKHKKEDFIDVNDLDWSEVVCPESVFLGDEDLGGFLCLEEIDNVDVEYKETATKGSTIRFKKVASNKPITKKKNPPAKPHEPLSIEELSKFHDLDTFNEQSFLKGQQSYHDVAPVSHSDENLVSKHDEDGSNLQLGNENIDVSAWREFNLSLTIMNGLKALKFERPTPIQEKTLHASLNGRDVIGKAETGSGKTLAFGIPILEYIIKRKKKDSENQLVALILTPTRELAMQIKVHLQNVGKFATNNIMTIVGGMAIQKQKRLLEKNPNIIVGTPGRLWELLSENDEYINALRHIRFLVLDEADRMLEAGHFKELNYILSMLSRSKQEQNVDNKIILDAKRDLPARQTFIFSATLDNNFKSNPKRKKPLDGVLNSQGTTAELMSRIEFRDSNPLYIDITPKGSVVETLQESKIDCLAKEKDLYMYYFVTRYPGRTLVFVNSIDTIRRLIPMMRLLNIEVFALHAQMQQRQRLKNLDRFKQNSNAVMVASDVAARGLDIPLVDHVIHYQLPRSGDIYVHRSGRTARARNEGISLMLCSPEESSLYRKICQELKKVNGIANFPIDGGIINSMKQRIDLARQIDQEEHKLQKGNHDDEWFKKVAEDLE</sequence>
<keyword evidence="2" id="KW-1185">Reference proteome</keyword>
<gene>
    <name evidence="1" type="ORF">RPERSI_LOCUS9931</name>
</gene>
<evidence type="ECO:0000313" key="1">
    <source>
        <dbReference type="EMBL" id="CAG8699020.1"/>
    </source>
</evidence>